<feature type="transmembrane region" description="Helical" evidence="7">
    <location>
        <begin position="336"/>
        <end position="355"/>
    </location>
</feature>
<reference evidence="8" key="1">
    <citation type="submission" date="2020-06" db="EMBL/GenBank/DDBJ databases">
        <authorList>
            <person name="Li T."/>
            <person name="Hu X."/>
            <person name="Zhang T."/>
            <person name="Song X."/>
            <person name="Zhang H."/>
            <person name="Dai N."/>
            <person name="Sheng W."/>
            <person name="Hou X."/>
            <person name="Wei L."/>
        </authorList>
    </citation>
    <scope>NUCLEOTIDE SEQUENCE</scope>
    <source>
        <strain evidence="8">K16</strain>
        <tissue evidence="8">Leaf</tissue>
    </source>
</reference>
<keyword evidence="4 7" id="KW-1133">Transmembrane helix</keyword>
<comment type="subcellular location">
    <subcellularLocation>
        <location evidence="1">Membrane</location>
    </subcellularLocation>
</comment>
<dbReference type="Gene3D" id="1.10.10.1740">
    <property type="entry name" value="Transmembrane protein 14-like"/>
    <property type="match status" value="1"/>
</dbReference>
<organism evidence="8 9">
    <name type="scientific">Sesamum angolense</name>
    <dbReference type="NCBI Taxonomy" id="2727404"/>
    <lineage>
        <taxon>Eukaryota</taxon>
        <taxon>Viridiplantae</taxon>
        <taxon>Streptophyta</taxon>
        <taxon>Embryophyta</taxon>
        <taxon>Tracheophyta</taxon>
        <taxon>Spermatophyta</taxon>
        <taxon>Magnoliopsida</taxon>
        <taxon>eudicotyledons</taxon>
        <taxon>Gunneridae</taxon>
        <taxon>Pentapetalae</taxon>
        <taxon>asterids</taxon>
        <taxon>lamiids</taxon>
        <taxon>Lamiales</taxon>
        <taxon>Pedaliaceae</taxon>
        <taxon>Sesamum</taxon>
    </lineage>
</organism>
<dbReference type="EMBL" id="JACGWL010000004">
    <property type="protein sequence ID" value="KAK4404820.1"/>
    <property type="molecule type" value="Genomic_DNA"/>
</dbReference>
<feature type="region of interest" description="Disordered" evidence="6">
    <location>
        <begin position="1"/>
        <end position="43"/>
    </location>
</feature>
<dbReference type="InterPro" id="IPR044890">
    <property type="entry name" value="TMEM14_sf"/>
</dbReference>
<sequence length="416" mass="44465">MPRATPVAHDSGGRRRRPRFPWTTALRSPAPSPRAGAGVDLGAGRGRGGFGRGEGLGQGWIWAAGLGRAGESGRREGLGGEGEVWPALARGAGGGWIWAGGTGKGEVWPARGAGEGGGRREGMESVGAREGRRWRRRAAVGGEEQTAENKERILTMSSAIAQLSCFSSVIYNRRLQLNSGSYSRTASFGRRKSLVEYHNSEIKTQKSGEESKFDVKMEKLLCEIAQCGALCKQAGQVEQVLNVMSSDGREVSNLVDKATPSYVEDSSKSQNGSSTKSDPLTQGFVVGDSNGRIQEQVNSQPKRAAKIHDFCFGIPFGGLVLSGGLLGFILSRNPVALSTGVLFGGALLALSTFSLKVWRQGKSSLPFILGQADQLTHLLEIVKLQPSSSFRRRSAGYESKNGEVITSPWHDCPVDF</sequence>
<dbReference type="AlphaFoldDB" id="A0AAE1X3Y2"/>
<dbReference type="GO" id="GO:0009706">
    <property type="term" value="C:chloroplast inner membrane"/>
    <property type="evidence" value="ECO:0007669"/>
    <property type="project" value="TreeGrafter"/>
</dbReference>
<accession>A0AAE1X3Y2</accession>
<dbReference type="Pfam" id="PF03647">
    <property type="entry name" value="Tmemb_14"/>
    <property type="match status" value="1"/>
</dbReference>
<evidence type="ECO:0000256" key="1">
    <source>
        <dbReference type="ARBA" id="ARBA00004370"/>
    </source>
</evidence>
<dbReference type="PANTHER" id="PTHR12668">
    <property type="entry name" value="TRANSMEMBRANE PROTEIN 14, 15"/>
    <property type="match status" value="1"/>
</dbReference>
<evidence type="ECO:0000256" key="7">
    <source>
        <dbReference type="SAM" id="Phobius"/>
    </source>
</evidence>
<evidence type="ECO:0000256" key="2">
    <source>
        <dbReference type="ARBA" id="ARBA00007590"/>
    </source>
</evidence>
<gene>
    <name evidence="8" type="ORF">Sango_0850600</name>
</gene>
<evidence type="ECO:0000313" key="9">
    <source>
        <dbReference type="Proteomes" id="UP001289374"/>
    </source>
</evidence>
<keyword evidence="3 7" id="KW-0812">Transmembrane</keyword>
<keyword evidence="9" id="KW-1185">Reference proteome</keyword>
<dbReference type="InterPro" id="IPR005349">
    <property type="entry name" value="TMEM14"/>
</dbReference>
<feature type="compositionally biased region" description="Low complexity" evidence="6">
    <location>
        <begin position="268"/>
        <end position="277"/>
    </location>
</feature>
<evidence type="ECO:0000313" key="8">
    <source>
        <dbReference type="EMBL" id="KAK4404820.1"/>
    </source>
</evidence>
<comment type="caution">
    <text evidence="8">The sequence shown here is derived from an EMBL/GenBank/DDBJ whole genome shotgun (WGS) entry which is preliminary data.</text>
</comment>
<keyword evidence="5 7" id="KW-0472">Membrane</keyword>
<comment type="similarity">
    <text evidence="2">Belongs to the TMEM14 family.</text>
</comment>
<feature type="region of interest" description="Disordered" evidence="6">
    <location>
        <begin position="261"/>
        <end position="281"/>
    </location>
</feature>
<feature type="compositionally biased region" description="Basic and acidic residues" evidence="6">
    <location>
        <begin position="117"/>
        <end position="131"/>
    </location>
</feature>
<name>A0AAE1X3Y2_9LAMI</name>
<evidence type="ECO:0000256" key="6">
    <source>
        <dbReference type="SAM" id="MobiDB-lite"/>
    </source>
</evidence>
<dbReference type="PANTHER" id="PTHR12668:SF48">
    <property type="entry name" value="PROTEIN FATTY ACID EXPORT 1, CHLOROPLASTIC"/>
    <property type="match status" value="1"/>
</dbReference>
<protein>
    <submittedName>
        <fullName evidence="8">Protein FATTY ACID EXPORT 1, chloroplastic</fullName>
    </submittedName>
</protein>
<proteinExistence type="inferred from homology"/>
<evidence type="ECO:0000256" key="3">
    <source>
        <dbReference type="ARBA" id="ARBA00022692"/>
    </source>
</evidence>
<dbReference type="Proteomes" id="UP001289374">
    <property type="component" value="Unassembled WGS sequence"/>
</dbReference>
<evidence type="ECO:0000256" key="4">
    <source>
        <dbReference type="ARBA" id="ARBA00022989"/>
    </source>
</evidence>
<evidence type="ECO:0000256" key="5">
    <source>
        <dbReference type="ARBA" id="ARBA00023136"/>
    </source>
</evidence>
<dbReference type="GO" id="GO:0015245">
    <property type="term" value="F:fatty acid transmembrane transporter activity"/>
    <property type="evidence" value="ECO:0007669"/>
    <property type="project" value="TreeGrafter"/>
</dbReference>
<feature type="transmembrane region" description="Helical" evidence="7">
    <location>
        <begin position="310"/>
        <end position="330"/>
    </location>
</feature>
<feature type="region of interest" description="Disordered" evidence="6">
    <location>
        <begin position="110"/>
        <end position="132"/>
    </location>
</feature>
<reference evidence="8" key="2">
    <citation type="journal article" date="2024" name="Plant">
        <title>Genomic evolution and insights into agronomic trait innovations of Sesamum species.</title>
        <authorList>
            <person name="Miao H."/>
            <person name="Wang L."/>
            <person name="Qu L."/>
            <person name="Liu H."/>
            <person name="Sun Y."/>
            <person name="Le M."/>
            <person name="Wang Q."/>
            <person name="Wei S."/>
            <person name="Zheng Y."/>
            <person name="Lin W."/>
            <person name="Duan Y."/>
            <person name="Cao H."/>
            <person name="Xiong S."/>
            <person name="Wang X."/>
            <person name="Wei L."/>
            <person name="Li C."/>
            <person name="Ma Q."/>
            <person name="Ju M."/>
            <person name="Zhao R."/>
            <person name="Li G."/>
            <person name="Mu C."/>
            <person name="Tian Q."/>
            <person name="Mei H."/>
            <person name="Zhang T."/>
            <person name="Gao T."/>
            <person name="Zhang H."/>
        </authorList>
    </citation>
    <scope>NUCLEOTIDE SEQUENCE</scope>
    <source>
        <strain evidence="8">K16</strain>
    </source>
</reference>